<evidence type="ECO:0000259" key="1">
    <source>
        <dbReference type="SMART" id="SM00743"/>
    </source>
</evidence>
<dbReference type="PANTHER" id="PTHR31917">
    <property type="entry name" value="AGENET DOMAIN-CONTAINING PROTEIN-RELATED"/>
    <property type="match status" value="1"/>
</dbReference>
<accession>A0AAV3PTT4</accession>
<sequence length="325" mass="37934">MAASALKDFEELISRQFKIGTKVEISSNDEGFRGSFFSGTVIRDLKKSRNKNTTSYKVLVEYDTIFRDNSGTSPLSEEINVVQLRPIPPQDITRPFNISDEVDAYYNEGWWEGVITEVLEGQRYFVFFRGTREQLEFQAKDLRLHREWVRGIWEPPAQPHGRNIQETQQQEVIIEKPNKIPTDYKYSPGELIEVSSDEDGFQGAWFAAKIVEQLDNGNYLVEYKYLRNDENTDFAREEADSQHIRPPPPHIAVDRFEVHQAVDALHKDGWWVGVVSRVLSIRKYVVYFNVTKEKLEFKHSDLRPHQDWIDDKWVIPPKVLSFTCC</sequence>
<feature type="domain" description="Agenet" evidence="1">
    <location>
        <begin position="254"/>
        <end position="310"/>
    </location>
</feature>
<name>A0AAV3PTT4_LITER</name>
<keyword evidence="3" id="KW-1185">Reference proteome</keyword>
<evidence type="ECO:0000313" key="2">
    <source>
        <dbReference type="EMBL" id="GAA0154483.1"/>
    </source>
</evidence>
<organism evidence="2 3">
    <name type="scientific">Lithospermum erythrorhizon</name>
    <name type="common">Purple gromwell</name>
    <name type="synonym">Lithospermum officinale var. erythrorhizon</name>
    <dbReference type="NCBI Taxonomy" id="34254"/>
    <lineage>
        <taxon>Eukaryota</taxon>
        <taxon>Viridiplantae</taxon>
        <taxon>Streptophyta</taxon>
        <taxon>Embryophyta</taxon>
        <taxon>Tracheophyta</taxon>
        <taxon>Spermatophyta</taxon>
        <taxon>Magnoliopsida</taxon>
        <taxon>eudicotyledons</taxon>
        <taxon>Gunneridae</taxon>
        <taxon>Pentapetalae</taxon>
        <taxon>asterids</taxon>
        <taxon>lamiids</taxon>
        <taxon>Boraginales</taxon>
        <taxon>Boraginaceae</taxon>
        <taxon>Boraginoideae</taxon>
        <taxon>Lithospermeae</taxon>
        <taxon>Lithospermum</taxon>
    </lineage>
</organism>
<dbReference type="CDD" id="cd20405">
    <property type="entry name" value="Tudor_Agenet_AtDUF_rpt1_3"/>
    <property type="match status" value="2"/>
</dbReference>
<evidence type="ECO:0000313" key="3">
    <source>
        <dbReference type="Proteomes" id="UP001454036"/>
    </source>
</evidence>
<feature type="domain" description="Agenet" evidence="1">
    <location>
        <begin position="94"/>
        <end position="150"/>
    </location>
</feature>
<dbReference type="InterPro" id="IPR014002">
    <property type="entry name" value="Agenet_dom_plant"/>
</dbReference>
<proteinExistence type="predicted"/>
<feature type="domain" description="Agenet" evidence="1">
    <location>
        <begin position="184"/>
        <end position="252"/>
    </location>
</feature>
<dbReference type="InterPro" id="IPR008395">
    <property type="entry name" value="Agenet-like_dom"/>
</dbReference>
<dbReference type="SMART" id="SM00743">
    <property type="entry name" value="Agenet"/>
    <property type="match status" value="4"/>
</dbReference>
<protein>
    <recommendedName>
        <fullName evidence="1">Agenet domain-containing protein</fullName>
    </recommendedName>
</protein>
<dbReference type="CDD" id="cd20406">
    <property type="entry name" value="Tudor_Agenet_AtDUF_rpt2_4"/>
    <property type="match status" value="2"/>
</dbReference>
<dbReference type="PANTHER" id="PTHR31917:SF147">
    <property type="entry name" value="AGENET DOMAIN-CONTAINING PROTEIN"/>
    <property type="match status" value="1"/>
</dbReference>
<comment type="caution">
    <text evidence="2">The sequence shown here is derived from an EMBL/GenBank/DDBJ whole genome shotgun (WGS) entry which is preliminary data.</text>
</comment>
<reference evidence="2 3" key="1">
    <citation type="submission" date="2024-01" db="EMBL/GenBank/DDBJ databases">
        <title>The complete chloroplast genome sequence of Lithospermum erythrorhizon: insights into the phylogenetic relationship among Boraginaceae species and the maternal lineages of purple gromwells.</title>
        <authorList>
            <person name="Okada T."/>
            <person name="Watanabe K."/>
        </authorList>
    </citation>
    <scope>NUCLEOTIDE SEQUENCE [LARGE SCALE GENOMIC DNA]</scope>
</reference>
<feature type="domain" description="Agenet" evidence="1">
    <location>
        <begin position="15"/>
        <end position="92"/>
    </location>
</feature>
<dbReference type="AlphaFoldDB" id="A0AAV3PTT4"/>
<dbReference type="Pfam" id="PF05641">
    <property type="entry name" value="Agenet"/>
    <property type="match status" value="3"/>
</dbReference>
<dbReference type="Proteomes" id="UP001454036">
    <property type="component" value="Unassembled WGS sequence"/>
</dbReference>
<gene>
    <name evidence="2" type="ORF">LIER_12450</name>
</gene>
<dbReference type="EMBL" id="BAABME010002404">
    <property type="protein sequence ID" value="GAA0154483.1"/>
    <property type="molecule type" value="Genomic_DNA"/>
</dbReference>